<evidence type="ECO:0000256" key="5">
    <source>
        <dbReference type="ARBA" id="ARBA00038261"/>
    </source>
</evidence>
<dbReference type="Gene3D" id="3.40.50.720">
    <property type="entry name" value="NAD(P)-binding Rossmann-like Domain"/>
    <property type="match status" value="1"/>
</dbReference>
<dbReference type="InterPro" id="IPR036291">
    <property type="entry name" value="NAD(P)-bd_dom_sf"/>
</dbReference>
<evidence type="ECO:0000256" key="2">
    <source>
        <dbReference type="ARBA" id="ARBA00022857"/>
    </source>
</evidence>
<keyword evidence="3" id="KW-0560">Oxidoreductase</keyword>
<accession>A0A6B2EH03</accession>
<reference evidence="7" key="1">
    <citation type="submission" date="2019-10" db="EMBL/GenBank/DDBJ databases">
        <title>Short sand fly seasons in Tbilisi, Georgia, hinder development of host immunity to saliva of the visceral leishmaniasis vector Phlebotomus kandelakii.</title>
        <authorList>
            <person name="Oliveira F."/>
            <person name="Giorgobiani E."/>
            <person name="Guimaraes-Costa A.B."/>
            <person name="Abdeladhim M."/>
            <person name="Oristian J."/>
            <person name="Tskhvaradze L."/>
            <person name="Tsertsvadze N."/>
            <person name="Zakalashvili M."/>
            <person name="Valenzuela J.G."/>
            <person name="Kamhawi S."/>
        </authorList>
    </citation>
    <scope>NUCLEOTIDE SEQUENCE</scope>
    <source>
        <strain evidence="7">Wild-capture in Tbilisi</strain>
        <tissue evidence="7">Salivary glands</tissue>
    </source>
</reference>
<keyword evidence="2" id="KW-0521">NADP</keyword>
<dbReference type="PRINTS" id="PR00081">
    <property type="entry name" value="GDHRDH"/>
</dbReference>
<keyword evidence="6" id="KW-0472">Membrane</keyword>
<evidence type="ECO:0000313" key="7">
    <source>
        <dbReference type="EMBL" id="NBJ62365.1"/>
    </source>
</evidence>
<name>A0A6B2EH03_9DIPT</name>
<dbReference type="FunFam" id="3.40.50.720:FF:000137">
    <property type="entry name" value="Hydroxysteroid (17-beta) dehydrogenase 3"/>
    <property type="match status" value="1"/>
</dbReference>
<evidence type="ECO:0000256" key="3">
    <source>
        <dbReference type="ARBA" id="ARBA00023002"/>
    </source>
</evidence>
<dbReference type="PIRSF" id="PIRSF000126">
    <property type="entry name" value="11-beta-HSD1"/>
    <property type="match status" value="1"/>
</dbReference>
<dbReference type="PANTHER" id="PTHR44889">
    <property type="entry name" value="INACTIVE HYDROXYSTEROID DEHYDROGENASE-LIKE PROTEIN 1"/>
    <property type="match status" value="1"/>
</dbReference>
<keyword evidence="4" id="KW-0496">Mitochondrion</keyword>
<dbReference type="PANTHER" id="PTHR44889:SF1">
    <property type="entry name" value="INACTIVE HYDROXYSTEROID DEHYDROGENASE-LIKE PROTEIN 1"/>
    <property type="match status" value="1"/>
</dbReference>
<dbReference type="PROSITE" id="PS00061">
    <property type="entry name" value="ADH_SHORT"/>
    <property type="match status" value="1"/>
</dbReference>
<comment type="similarity">
    <text evidence="5">Belongs to the short-chain dehydrogenases/reductases (SDR) family. 17-beta-HSD 3 subfamily.</text>
</comment>
<keyword evidence="6" id="KW-0812">Transmembrane</keyword>
<organism evidence="7">
    <name type="scientific">Phlebotomus kandelakii</name>
    <dbReference type="NCBI Taxonomy" id="1109342"/>
    <lineage>
        <taxon>Eukaryota</taxon>
        <taxon>Metazoa</taxon>
        <taxon>Ecdysozoa</taxon>
        <taxon>Arthropoda</taxon>
        <taxon>Hexapoda</taxon>
        <taxon>Insecta</taxon>
        <taxon>Pterygota</taxon>
        <taxon>Neoptera</taxon>
        <taxon>Endopterygota</taxon>
        <taxon>Diptera</taxon>
        <taxon>Nematocera</taxon>
        <taxon>Psychodoidea</taxon>
        <taxon>Psychodidae</taxon>
        <taxon>Phlebotomus</taxon>
        <taxon>Larroussius</taxon>
    </lineage>
</organism>
<dbReference type="CDD" id="cd05356">
    <property type="entry name" value="17beta-HSD1_like_SDR_c"/>
    <property type="match status" value="1"/>
</dbReference>
<dbReference type="PRINTS" id="PR00080">
    <property type="entry name" value="SDRFAMILY"/>
</dbReference>
<dbReference type="SUPFAM" id="SSF51735">
    <property type="entry name" value="NAD(P)-binding Rossmann-fold domains"/>
    <property type="match status" value="1"/>
</dbReference>
<protein>
    <submittedName>
        <fullName evidence="7">Putative steroid dehydrogenase</fullName>
    </submittedName>
</protein>
<dbReference type="EMBL" id="GIFK01004662">
    <property type="protein sequence ID" value="NBJ62365.1"/>
    <property type="molecule type" value="Transcribed_RNA"/>
</dbReference>
<keyword evidence="6" id="KW-1133">Transmembrane helix</keyword>
<sequence>MLDSLINFFLSLNVYVVIVILLSIAGIWAIISWGYDNLRSLVLIVKAVLAPYFLPQEHQTLAEKYGNWAVITGSTDGIGKQYARELASRGINVVLISRTEKKLVEVANEIEQEYHVKTKWIAADFSQGRDIYPRIEEELRGIPVGILVNNVGRMYDGPDTIGHVPEDLLWDMVNINCGAVTMMTRLLLRGMVDRRKGAIVNISSGSELQPMPYMAVYGATKAYVRNFTLAIRNELAPYGITVQLVSPMFVVTKMNQYSERLMSSNIMIPNVEMYTRSMIFTLGKTDQTTGYWSHAVQYAFMKMVPEWVRLMIATRMNSGLSADYYAQLKQDKNDNIETMTSL</sequence>
<evidence type="ECO:0000256" key="6">
    <source>
        <dbReference type="SAM" id="Phobius"/>
    </source>
</evidence>
<evidence type="ECO:0000256" key="4">
    <source>
        <dbReference type="ARBA" id="ARBA00023128"/>
    </source>
</evidence>
<dbReference type="GO" id="GO:0005739">
    <property type="term" value="C:mitochondrion"/>
    <property type="evidence" value="ECO:0007669"/>
    <property type="project" value="UniProtKB-SubCell"/>
</dbReference>
<proteinExistence type="inferred from homology"/>
<dbReference type="GO" id="GO:0016491">
    <property type="term" value="F:oxidoreductase activity"/>
    <property type="evidence" value="ECO:0007669"/>
    <property type="project" value="UniProtKB-KW"/>
</dbReference>
<feature type="transmembrane region" description="Helical" evidence="6">
    <location>
        <begin position="12"/>
        <end position="31"/>
    </location>
</feature>
<dbReference type="InterPro" id="IPR020904">
    <property type="entry name" value="Sc_DH/Rdtase_CS"/>
</dbReference>
<dbReference type="Pfam" id="PF00106">
    <property type="entry name" value="adh_short"/>
    <property type="match status" value="1"/>
</dbReference>
<dbReference type="InterPro" id="IPR002347">
    <property type="entry name" value="SDR_fam"/>
</dbReference>
<comment type="subcellular location">
    <subcellularLocation>
        <location evidence="1">Mitochondrion</location>
    </subcellularLocation>
</comment>
<evidence type="ECO:0000256" key="1">
    <source>
        <dbReference type="ARBA" id="ARBA00004173"/>
    </source>
</evidence>
<dbReference type="AlphaFoldDB" id="A0A6B2EH03"/>
<dbReference type="InterPro" id="IPR052149">
    <property type="entry name" value="17-beta-HSD3-like"/>
</dbReference>